<keyword evidence="1" id="KW-0325">Glycoprotein</keyword>
<dbReference type="Gene3D" id="3.30.500.10">
    <property type="entry name" value="MHC class I-like antigen recognition-like"/>
    <property type="match status" value="1"/>
</dbReference>
<name>A0A8C8DIM1_9TELE</name>
<keyword evidence="5" id="KW-1185">Reference proteome</keyword>
<feature type="domain" description="MHC class I-like antigen recognition-like" evidence="3">
    <location>
        <begin position="2"/>
        <end position="83"/>
    </location>
</feature>
<reference evidence="4" key="2">
    <citation type="submission" date="2025-09" db="UniProtKB">
        <authorList>
            <consortium name="Ensembl"/>
        </authorList>
    </citation>
    <scope>IDENTIFICATION</scope>
</reference>
<organism evidence="4 5">
    <name type="scientific">Oryzias sinensis</name>
    <name type="common">Chinese medaka</name>
    <dbReference type="NCBI Taxonomy" id="183150"/>
    <lineage>
        <taxon>Eukaryota</taxon>
        <taxon>Metazoa</taxon>
        <taxon>Chordata</taxon>
        <taxon>Craniata</taxon>
        <taxon>Vertebrata</taxon>
        <taxon>Euteleostomi</taxon>
        <taxon>Actinopterygii</taxon>
        <taxon>Neopterygii</taxon>
        <taxon>Teleostei</taxon>
        <taxon>Neoteleostei</taxon>
        <taxon>Acanthomorphata</taxon>
        <taxon>Ovalentaria</taxon>
        <taxon>Atherinomorphae</taxon>
        <taxon>Beloniformes</taxon>
        <taxon>Adrianichthyidae</taxon>
        <taxon>Oryziinae</taxon>
        <taxon>Oryzias</taxon>
    </lineage>
</organism>
<dbReference type="GO" id="GO:0005615">
    <property type="term" value="C:extracellular space"/>
    <property type="evidence" value="ECO:0007669"/>
    <property type="project" value="TreeGrafter"/>
</dbReference>
<reference evidence="4" key="1">
    <citation type="submission" date="2025-08" db="UniProtKB">
        <authorList>
            <consortium name="Ensembl"/>
        </authorList>
    </citation>
    <scope>IDENTIFICATION</scope>
</reference>
<evidence type="ECO:0000259" key="3">
    <source>
        <dbReference type="Pfam" id="PF00129"/>
    </source>
</evidence>
<dbReference type="Pfam" id="PF00129">
    <property type="entry name" value="MHC_I"/>
    <property type="match status" value="1"/>
</dbReference>
<dbReference type="InterPro" id="IPR001039">
    <property type="entry name" value="MHC_I_a_a1/a2"/>
</dbReference>
<evidence type="ECO:0000313" key="5">
    <source>
        <dbReference type="Proteomes" id="UP000694383"/>
    </source>
</evidence>
<evidence type="ECO:0000256" key="2">
    <source>
        <dbReference type="RuleBase" id="RU004439"/>
    </source>
</evidence>
<dbReference type="InterPro" id="IPR050208">
    <property type="entry name" value="MHC_class-I_related"/>
</dbReference>
<dbReference type="InterPro" id="IPR011161">
    <property type="entry name" value="MHC_I-like_Ag-recog"/>
</dbReference>
<dbReference type="PANTHER" id="PTHR16675">
    <property type="entry name" value="MHC CLASS I-RELATED"/>
    <property type="match status" value="1"/>
</dbReference>
<evidence type="ECO:0000256" key="1">
    <source>
        <dbReference type="ARBA" id="ARBA00023180"/>
    </source>
</evidence>
<dbReference type="InterPro" id="IPR011162">
    <property type="entry name" value="MHC_I/II-like_Ag-recog"/>
</dbReference>
<sequence>MGLLDDRVIDYYDSSVQKTIPKQDWMKEKLQQEYWDKCTQSRQSKQQWFKVNIDILINRMRQTSNDTHILQWMHGCEGEEDEQVFILAVVPIVVVSINSLETVFWTGNQPSEKMSYLYYSNSCIILEYY</sequence>
<protein>
    <recommendedName>
        <fullName evidence="3">MHC class I-like antigen recognition-like domain-containing protein</fullName>
    </recommendedName>
</protein>
<dbReference type="InterPro" id="IPR037055">
    <property type="entry name" value="MHC_I-like_Ag-recog_sf"/>
</dbReference>
<dbReference type="Proteomes" id="UP000694383">
    <property type="component" value="Unplaced"/>
</dbReference>
<dbReference type="PANTHER" id="PTHR16675:SF193">
    <property type="entry name" value="LOC571647 PROTEIN-RELATED"/>
    <property type="match status" value="1"/>
</dbReference>
<dbReference type="GeneTree" id="ENSGT01060000248670"/>
<comment type="similarity">
    <text evidence="2">Belongs to the MHC class I family.</text>
</comment>
<proteinExistence type="inferred from homology"/>
<dbReference type="GO" id="GO:0006955">
    <property type="term" value="P:immune response"/>
    <property type="evidence" value="ECO:0007669"/>
    <property type="project" value="TreeGrafter"/>
</dbReference>
<dbReference type="AlphaFoldDB" id="A0A8C8DIM1"/>
<dbReference type="PRINTS" id="PR01638">
    <property type="entry name" value="MHCCLASSI"/>
</dbReference>
<accession>A0A8C8DIM1</accession>
<dbReference type="SUPFAM" id="SSF54452">
    <property type="entry name" value="MHC antigen-recognition domain"/>
    <property type="match status" value="1"/>
</dbReference>
<evidence type="ECO:0000313" key="4">
    <source>
        <dbReference type="Ensembl" id="ENSOSIP00000007844.1"/>
    </source>
</evidence>
<dbReference type="Ensembl" id="ENSOSIT00000008379.1">
    <property type="protein sequence ID" value="ENSOSIP00000007844.1"/>
    <property type="gene ID" value="ENSOSIG00000005150.1"/>
</dbReference>
<dbReference type="GO" id="GO:0009897">
    <property type="term" value="C:external side of plasma membrane"/>
    <property type="evidence" value="ECO:0007669"/>
    <property type="project" value="TreeGrafter"/>
</dbReference>